<protein>
    <submittedName>
        <fullName evidence="1">Uncharacterized protein</fullName>
    </submittedName>
</protein>
<organism evidence="1 2">
    <name type="scientific">Parathielavia hyrcaniae</name>
    <dbReference type="NCBI Taxonomy" id="113614"/>
    <lineage>
        <taxon>Eukaryota</taxon>
        <taxon>Fungi</taxon>
        <taxon>Dikarya</taxon>
        <taxon>Ascomycota</taxon>
        <taxon>Pezizomycotina</taxon>
        <taxon>Sordariomycetes</taxon>
        <taxon>Sordariomycetidae</taxon>
        <taxon>Sordariales</taxon>
        <taxon>Chaetomiaceae</taxon>
        <taxon>Parathielavia</taxon>
    </lineage>
</organism>
<reference evidence="1" key="2">
    <citation type="submission" date="2023-05" db="EMBL/GenBank/DDBJ databases">
        <authorList>
            <consortium name="Lawrence Berkeley National Laboratory"/>
            <person name="Steindorff A."/>
            <person name="Hensen N."/>
            <person name="Bonometti L."/>
            <person name="Westerberg I."/>
            <person name="Brannstrom I.O."/>
            <person name="Guillou S."/>
            <person name="Cros-Aarteil S."/>
            <person name="Calhoun S."/>
            <person name="Haridas S."/>
            <person name="Kuo A."/>
            <person name="Mondo S."/>
            <person name="Pangilinan J."/>
            <person name="Riley R."/>
            <person name="Labutti K."/>
            <person name="Andreopoulos B."/>
            <person name="Lipzen A."/>
            <person name="Chen C."/>
            <person name="Yanf M."/>
            <person name="Daum C."/>
            <person name="Ng V."/>
            <person name="Clum A."/>
            <person name="Ohm R."/>
            <person name="Martin F."/>
            <person name="Silar P."/>
            <person name="Natvig D."/>
            <person name="Lalanne C."/>
            <person name="Gautier V."/>
            <person name="Ament-Velasquez S.L."/>
            <person name="Kruys A."/>
            <person name="Hutchinson M.I."/>
            <person name="Powell A.J."/>
            <person name="Barry K."/>
            <person name="Miller A.N."/>
            <person name="Grigoriev I.V."/>
            <person name="Debuchy R."/>
            <person name="Gladieux P."/>
            <person name="Thoren M.H."/>
            <person name="Johannesson H."/>
        </authorList>
    </citation>
    <scope>NUCLEOTIDE SEQUENCE</scope>
    <source>
        <strain evidence="1">CBS 757.83</strain>
    </source>
</reference>
<dbReference type="AlphaFoldDB" id="A0AAN6PU59"/>
<evidence type="ECO:0000313" key="1">
    <source>
        <dbReference type="EMBL" id="KAK4096140.1"/>
    </source>
</evidence>
<sequence length="127" mass="14144">MFNVLSLHPETAAFPIGCGAPSDSRPRRRAPRINRAPPLRRPFLVLSTFSLSHIAFARSLPSHFLCPPPWPFILQLASVAHALIPVSPSWMPCPFPLWRPRAACRRPPRAAMMGFAVHSPEPSAEMF</sequence>
<accession>A0AAN6PU59</accession>
<dbReference type="EMBL" id="MU863736">
    <property type="protein sequence ID" value="KAK4096140.1"/>
    <property type="molecule type" value="Genomic_DNA"/>
</dbReference>
<keyword evidence="2" id="KW-1185">Reference proteome</keyword>
<name>A0AAN6PU59_9PEZI</name>
<gene>
    <name evidence="1" type="ORF">N658DRAFT_55579</name>
</gene>
<dbReference type="Proteomes" id="UP001305647">
    <property type="component" value="Unassembled WGS sequence"/>
</dbReference>
<reference evidence="1" key="1">
    <citation type="journal article" date="2023" name="Mol. Phylogenet. Evol.">
        <title>Genome-scale phylogeny and comparative genomics of the fungal order Sordariales.</title>
        <authorList>
            <person name="Hensen N."/>
            <person name="Bonometti L."/>
            <person name="Westerberg I."/>
            <person name="Brannstrom I.O."/>
            <person name="Guillou S."/>
            <person name="Cros-Aarteil S."/>
            <person name="Calhoun S."/>
            <person name="Haridas S."/>
            <person name="Kuo A."/>
            <person name="Mondo S."/>
            <person name="Pangilinan J."/>
            <person name="Riley R."/>
            <person name="LaButti K."/>
            <person name="Andreopoulos B."/>
            <person name="Lipzen A."/>
            <person name="Chen C."/>
            <person name="Yan M."/>
            <person name="Daum C."/>
            <person name="Ng V."/>
            <person name="Clum A."/>
            <person name="Steindorff A."/>
            <person name="Ohm R.A."/>
            <person name="Martin F."/>
            <person name="Silar P."/>
            <person name="Natvig D.O."/>
            <person name="Lalanne C."/>
            <person name="Gautier V."/>
            <person name="Ament-Velasquez S.L."/>
            <person name="Kruys A."/>
            <person name="Hutchinson M.I."/>
            <person name="Powell A.J."/>
            <person name="Barry K."/>
            <person name="Miller A.N."/>
            <person name="Grigoriev I.V."/>
            <person name="Debuchy R."/>
            <person name="Gladieux P."/>
            <person name="Hiltunen Thoren M."/>
            <person name="Johannesson H."/>
        </authorList>
    </citation>
    <scope>NUCLEOTIDE SEQUENCE</scope>
    <source>
        <strain evidence="1">CBS 757.83</strain>
    </source>
</reference>
<proteinExistence type="predicted"/>
<evidence type="ECO:0000313" key="2">
    <source>
        <dbReference type="Proteomes" id="UP001305647"/>
    </source>
</evidence>
<comment type="caution">
    <text evidence="1">The sequence shown here is derived from an EMBL/GenBank/DDBJ whole genome shotgun (WGS) entry which is preliminary data.</text>
</comment>